<dbReference type="Ensembl" id="ENSSPAT00000011575.1">
    <property type="protein sequence ID" value="ENSSPAP00000011374.1"/>
    <property type="gene ID" value="ENSSPAG00000008646.1"/>
</dbReference>
<dbReference type="GO" id="GO:0015074">
    <property type="term" value="P:DNA integration"/>
    <property type="evidence" value="ECO:0007669"/>
    <property type="project" value="InterPro"/>
</dbReference>
<dbReference type="Pfam" id="PF17921">
    <property type="entry name" value="Integrase_H2C2"/>
    <property type="match status" value="1"/>
</dbReference>
<sequence>MAADQLKDLEVQALRTAETSLQLKDVPFHDCGATLLCDISMDKLRPLVPAAWRRHVFDAIHSLSHPGVKASVRLVGSNFVWPGLRKEVKVWASTCMACQRAKVQRHIKGPLDPFQIPERRFEHVHVDLVGPFPPSRGFTHLLTVVDRTTRWPEAVPLSSTTSSEVARAFIYSWVSHFGVPLDMTSDRGPQFTSKLWNAVAGSLGVTLHRTTAYHPQANGLCERFHRTVKAALRVSMVDSSWVDRLPWVLLGLRSAHKEDLNSSPAELVLGQTLRVPGEFLPSVPGLGPRVVGRSSFQGRTEVFSPIAAHHCLPQSYVPKDLMSAKYVFIRHDAHHSSLQAPYDGPFRVLEAGRKFFLVEMGTGKDRVSVDRLKPAHVLQDDKVGLARPACRGRPPNPICDVGPLSIPVPPPKTVKHSRSGRVIKLPDRYT</sequence>
<dbReference type="AlphaFoldDB" id="A0A3B4ZZD6"/>
<dbReference type="InterPro" id="IPR050951">
    <property type="entry name" value="Retrovirus_Pol_polyprotein"/>
</dbReference>
<dbReference type="FunFam" id="3.30.420.10:FF:000032">
    <property type="entry name" value="Retrovirus-related Pol polyprotein from transposon 297-like Protein"/>
    <property type="match status" value="1"/>
</dbReference>
<dbReference type="InterPro" id="IPR036397">
    <property type="entry name" value="RNaseH_sf"/>
</dbReference>
<dbReference type="InterPro" id="IPR012337">
    <property type="entry name" value="RNaseH-like_sf"/>
</dbReference>
<name>A0A3B4ZZD6_9TELE</name>
<dbReference type="InterPro" id="IPR041588">
    <property type="entry name" value="Integrase_H2C2"/>
</dbReference>
<dbReference type="GeneTree" id="ENSGT00530000065073"/>
<evidence type="ECO:0000259" key="2">
    <source>
        <dbReference type="PROSITE" id="PS50994"/>
    </source>
</evidence>
<dbReference type="GO" id="GO:0003676">
    <property type="term" value="F:nucleic acid binding"/>
    <property type="evidence" value="ECO:0007669"/>
    <property type="project" value="InterPro"/>
</dbReference>
<protein>
    <recommendedName>
        <fullName evidence="1">Gypsy retrotransposon integrase-like protein 1</fullName>
    </recommendedName>
</protein>
<dbReference type="SUPFAM" id="SSF53098">
    <property type="entry name" value="Ribonuclease H-like"/>
    <property type="match status" value="1"/>
</dbReference>
<dbReference type="PROSITE" id="PS50994">
    <property type="entry name" value="INTEGRASE"/>
    <property type="match status" value="1"/>
</dbReference>
<dbReference type="Pfam" id="PF00665">
    <property type="entry name" value="rve"/>
    <property type="match status" value="1"/>
</dbReference>
<dbReference type="Gene3D" id="3.30.420.10">
    <property type="entry name" value="Ribonuclease H-like superfamily/Ribonuclease H"/>
    <property type="match status" value="1"/>
</dbReference>
<proteinExistence type="predicted"/>
<evidence type="ECO:0000313" key="3">
    <source>
        <dbReference type="Ensembl" id="ENSSPAP00000011374.1"/>
    </source>
</evidence>
<evidence type="ECO:0000256" key="1">
    <source>
        <dbReference type="ARBA" id="ARBA00039658"/>
    </source>
</evidence>
<dbReference type="PANTHER" id="PTHR37984">
    <property type="entry name" value="PROTEIN CBG26694"/>
    <property type="match status" value="1"/>
</dbReference>
<dbReference type="Gene3D" id="1.10.340.70">
    <property type="match status" value="1"/>
</dbReference>
<dbReference type="PANTHER" id="PTHR37984:SF5">
    <property type="entry name" value="PROTEIN NYNRIN-LIKE"/>
    <property type="match status" value="1"/>
</dbReference>
<organism evidence="3">
    <name type="scientific">Stegastes partitus</name>
    <name type="common">bicolor damselfish</name>
    <dbReference type="NCBI Taxonomy" id="144197"/>
    <lineage>
        <taxon>Eukaryota</taxon>
        <taxon>Metazoa</taxon>
        <taxon>Chordata</taxon>
        <taxon>Craniata</taxon>
        <taxon>Vertebrata</taxon>
        <taxon>Euteleostomi</taxon>
        <taxon>Actinopterygii</taxon>
        <taxon>Neopterygii</taxon>
        <taxon>Teleostei</taxon>
        <taxon>Neoteleostei</taxon>
        <taxon>Acanthomorphata</taxon>
        <taxon>Ovalentaria</taxon>
        <taxon>Pomacentridae</taxon>
        <taxon>Stegastes</taxon>
    </lineage>
</organism>
<feature type="domain" description="Integrase catalytic" evidence="2">
    <location>
        <begin position="113"/>
        <end position="284"/>
    </location>
</feature>
<reference evidence="3" key="1">
    <citation type="submission" date="2023-09" db="UniProtKB">
        <authorList>
            <consortium name="Ensembl"/>
        </authorList>
    </citation>
    <scope>IDENTIFICATION</scope>
</reference>
<dbReference type="STRING" id="144197.ENSSPAP00000011374"/>
<accession>A0A3B4ZZD6</accession>
<dbReference type="InterPro" id="IPR001584">
    <property type="entry name" value="Integrase_cat-core"/>
</dbReference>